<dbReference type="PANTHER" id="PTHR13903:SF8">
    <property type="entry name" value="PIRIN"/>
    <property type="match status" value="1"/>
</dbReference>
<dbReference type="PIRSF" id="PIRSF006232">
    <property type="entry name" value="Pirin"/>
    <property type="match status" value="1"/>
</dbReference>
<dbReference type="Proteomes" id="UP001206692">
    <property type="component" value="Unassembled WGS sequence"/>
</dbReference>
<dbReference type="Pfam" id="PF05726">
    <property type="entry name" value="Pirin_C"/>
    <property type="match status" value="1"/>
</dbReference>
<dbReference type="InterPro" id="IPR008778">
    <property type="entry name" value="Pirin_C_dom"/>
</dbReference>
<evidence type="ECO:0000259" key="3">
    <source>
        <dbReference type="Pfam" id="PF02678"/>
    </source>
</evidence>
<name>A0ABT1SP23_9FIRM</name>
<dbReference type="EMBL" id="JANGEW010000001">
    <property type="protein sequence ID" value="MCQ5341611.1"/>
    <property type="molecule type" value="Genomic_DNA"/>
</dbReference>
<feature type="domain" description="Pirin C-terminal" evidence="4">
    <location>
        <begin position="172"/>
        <end position="272"/>
    </location>
</feature>
<evidence type="ECO:0000313" key="5">
    <source>
        <dbReference type="EMBL" id="MCQ5341611.1"/>
    </source>
</evidence>
<gene>
    <name evidence="5" type="ORF">NE675_00980</name>
</gene>
<accession>A0ABT1SP23</accession>
<feature type="domain" description="Pirin N-terminal" evidence="3">
    <location>
        <begin position="20"/>
        <end position="119"/>
    </location>
</feature>
<keyword evidence="6" id="KW-1185">Reference proteome</keyword>
<dbReference type="InterPro" id="IPR014710">
    <property type="entry name" value="RmlC-like_jellyroll"/>
</dbReference>
<reference evidence="5 6" key="1">
    <citation type="submission" date="2022-06" db="EMBL/GenBank/DDBJ databases">
        <title>Isolation of gut microbiota from human fecal samples.</title>
        <authorList>
            <person name="Pamer E.G."/>
            <person name="Barat B."/>
            <person name="Waligurski E."/>
            <person name="Medina S."/>
            <person name="Paddock L."/>
            <person name="Mostad J."/>
        </authorList>
    </citation>
    <scope>NUCLEOTIDE SEQUENCE [LARGE SCALE GENOMIC DNA]</scope>
    <source>
        <strain evidence="5 6">DFI.1.1</strain>
    </source>
</reference>
<sequence length="284" mass="31386">MERIIVKRVKGSKAIDGAGVHLTRVLGNATVETFDPILMLDSFDSTNPDDYTAGFPMHPHRGIETVTYLYKGKMVHKDTLGNEDSISDGEVQWMNSGSGILHEEQVPASPRILGVQLWLNLPQKEKMSQPTYRHIGNDEIEDIQIEGGFIRLLAGTYKDYKAHQGDHLPLNYYDIHLDAGAEFVLDTKADDSVMAFTLLGDAVVAGETVEAKTAVKLSDGDTLVLQGAEGGSQILVMQSKALHEPVVWGGPIVMNTNEELRQAFEELQNNTFIKDRLDFDPHKG</sequence>
<organism evidence="5 6">
    <name type="scientific">Megasphaera massiliensis</name>
    <dbReference type="NCBI Taxonomy" id="1232428"/>
    <lineage>
        <taxon>Bacteria</taxon>
        <taxon>Bacillati</taxon>
        <taxon>Bacillota</taxon>
        <taxon>Negativicutes</taxon>
        <taxon>Veillonellales</taxon>
        <taxon>Veillonellaceae</taxon>
        <taxon>Megasphaera</taxon>
    </lineage>
</organism>
<dbReference type="PANTHER" id="PTHR13903">
    <property type="entry name" value="PIRIN-RELATED"/>
    <property type="match status" value="1"/>
</dbReference>
<comment type="caution">
    <text evidence="5">The sequence shown here is derived from an EMBL/GenBank/DDBJ whole genome shotgun (WGS) entry which is preliminary data.</text>
</comment>
<evidence type="ECO:0000256" key="2">
    <source>
        <dbReference type="RuleBase" id="RU003457"/>
    </source>
</evidence>
<dbReference type="Gene3D" id="2.60.120.10">
    <property type="entry name" value="Jelly Rolls"/>
    <property type="match status" value="2"/>
</dbReference>
<dbReference type="InterPro" id="IPR012093">
    <property type="entry name" value="Pirin"/>
</dbReference>
<evidence type="ECO:0000259" key="4">
    <source>
        <dbReference type="Pfam" id="PF05726"/>
    </source>
</evidence>
<dbReference type="InterPro" id="IPR011051">
    <property type="entry name" value="RmlC_Cupin_sf"/>
</dbReference>
<evidence type="ECO:0000256" key="1">
    <source>
        <dbReference type="ARBA" id="ARBA00008416"/>
    </source>
</evidence>
<dbReference type="CDD" id="cd02909">
    <property type="entry name" value="cupin_pirin_N"/>
    <property type="match status" value="1"/>
</dbReference>
<proteinExistence type="inferred from homology"/>
<dbReference type="CDD" id="cd02247">
    <property type="entry name" value="cupin_pirin_C"/>
    <property type="match status" value="1"/>
</dbReference>
<evidence type="ECO:0000313" key="6">
    <source>
        <dbReference type="Proteomes" id="UP001206692"/>
    </source>
</evidence>
<dbReference type="Pfam" id="PF02678">
    <property type="entry name" value="Pirin"/>
    <property type="match status" value="1"/>
</dbReference>
<comment type="similarity">
    <text evidence="1 2">Belongs to the pirin family.</text>
</comment>
<protein>
    <submittedName>
        <fullName evidence="5">Pirin family protein</fullName>
    </submittedName>
</protein>
<dbReference type="SUPFAM" id="SSF51182">
    <property type="entry name" value="RmlC-like cupins"/>
    <property type="match status" value="1"/>
</dbReference>
<dbReference type="InterPro" id="IPR003829">
    <property type="entry name" value="Pirin_N_dom"/>
</dbReference>
<dbReference type="RefSeq" id="WP_062412790.1">
    <property type="nucleotide sequence ID" value="NZ_JAJCIO010000001.1"/>
</dbReference>